<name>K3WD10_GLOUD</name>
<keyword evidence="2" id="KW-1185">Reference proteome</keyword>
<sequence>MIGSLEMTRDCNVPRHFRAGTEQMNQACLRVWNM</sequence>
<organism evidence="1 2">
    <name type="scientific">Globisporangium ultimum (strain ATCC 200006 / CBS 805.95 / DAOM BR144)</name>
    <name type="common">Pythium ultimum</name>
    <dbReference type="NCBI Taxonomy" id="431595"/>
    <lineage>
        <taxon>Eukaryota</taxon>
        <taxon>Sar</taxon>
        <taxon>Stramenopiles</taxon>
        <taxon>Oomycota</taxon>
        <taxon>Peronosporomycetes</taxon>
        <taxon>Pythiales</taxon>
        <taxon>Pythiaceae</taxon>
        <taxon>Globisporangium</taxon>
    </lineage>
</organism>
<dbReference type="HOGENOM" id="CLU_3379823_0_0_1"/>
<dbReference type="InParanoid" id="K3WD10"/>
<reference evidence="1" key="3">
    <citation type="submission" date="2015-02" db="UniProtKB">
        <authorList>
            <consortium name="EnsemblProtists"/>
        </authorList>
    </citation>
    <scope>IDENTIFICATION</scope>
    <source>
        <strain evidence="1">DAOM BR144</strain>
    </source>
</reference>
<dbReference type="AlphaFoldDB" id="K3WD10"/>
<dbReference type="EMBL" id="GL376628">
    <property type="status" value="NOT_ANNOTATED_CDS"/>
    <property type="molecule type" value="Genomic_DNA"/>
</dbReference>
<dbReference type="VEuPathDB" id="FungiDB:PYU1_G002848"/>
<evidence type="ECO:0000313" key="2">
    <source>
        <dbReference type="Proteomes" id="UP000019132"/>
    </source>
</evidence>
<protein>
    <submittedName>
        <fullName evidence="1">Uncharacterized protein</fullName>
    </submittedName>
</protein>
<dbReference type="Proteomes" id="UP000019132">
    <property type="component" value="Unassembled WGS sequence"/>
</dbReference>
<proteinExistence type="predicted"/>
<reference evidence="2" key="2">
    <citation type="submission" date="2010-04" db="EMBL/GenBank/DDBJ databases">
        <authorList>
            <person name="Buell R."/>
            <person name="Hamilton J."/>
            <person name="Hostetler J."/>
        </authorList>
    </citation>
    <scope>NUCLEOTIDE SEQUENCE [LARGE SCALE GENOMIC DNA]</scope>
    <source>
        <strain evidence="2">DAOM:BR144</strain>
    </source>
</reference>
<reference evidence="2" key="1">
    <citation type="journal article" date="2010" name="Genome Biol.">
        <title>Genome sequence of the necrotrophic plant pathogen Pythium ultimum reveals original pathogenicity mechanisms and effector repertoire.</title>
        <authorList>
            <person name="Levesque C.A."/>
            <person name="Brouwer H."/>
            <person name="Cano L."/>
            <person name="Hamilton J.P."/>
            <person name="Holt C."/>
            <person name="Huitema E."/>
            <person name="Raffaele S."/>
            <person name="Robideau G.P."/>
            <person name="Thines M."/>
            <person name="Win J."/>
            <person name="Zerillo M.M."/>
            <person name="Beakes G.W."/>
            <person name="Boore J.L."/>
            <person name="Busam D."/>
            <person name="Dumas B."/>
            <person name="Ferriera S."/>
            <person name="Fuerstenberg S.I."/>
            <person name="Gachon C.M."/>
            <person name="Gaulin E."/>
            <person name="Govers F."/>
            <person name="Grenville-Briggs L."/>
            <person name="Horner N."/>
            <person name="Hostetler J."/>
            <person name="Jiang R.H."/>
            <person name="Johnson J."/>
            <person name="Krajaejun T."/>
            <person name="Lin H."/>
            <person name="Meijer H.J."/>
            <person name="Moore B."/>
            <person name="Morris P."/>
            <person name="Phuntmart V."/>
            <person name="Puiu D."/>
            <person name="Shetty J."/>
            <person name="Stajich J.E."/>
            <person name="Tripathy S."/>
            <person name="Wawra S."/>
            <person name="van West P."/>
            <person name="Whitty B.R."/>
            <person name="Coutinho P.M."/>
            <person name="Henrissat B."/>
            <person name="Martin F."/>
            <person name="Thomas P.D."/>
            <person name="Tyler B.M."/>
            <person name="De Vries R.P."/>
            <person name="Kamoun S."/>
            <person name="Yandell M."/>
            <person name="Tisserat N."/>
            <person name="Buell C.R."/>
        </authorList>
    </citation>
    <scope>NUCLEOTIDE SEQUENCE</scope>
    <source>
        <strain evidence="2">DAOM:BR144</strain>
    </source>
</reference>
<evidence type="ECO:0000313" key="1">
    <source>
        <dbReference type="EnsemblProtists" id="PYU1_T002851"/>
    </source>
</evidence>
<dbReference type="EnsemblProtists" id="PYU1_T002851">
    <property type="protein sequence ID" value="PYU1_T002851"/>
    <property type="gene ID" value="PYU1_G002848"/>
</dbReference>
<accession>K3WD10</accession>